<dbReference type="GO" id="GO:0016787">
    <property type="term" value="F:hydrolase activity"/>
    <property type="evidence" value="ECO:0007669"/>
    <property type="project" value="UniProtKB-KW"/>
</dbReference>
<proteinExistence type="predicted"/>
<dbReference type="Gene3D" id="3.40.50.1110">
    <property type="entry name" value="SGNH hydrolase"/>
    <property type="match status" value="1"/>
</dbReference>
<reference evidence="4" key="3">
    <citation type="submission" date="2018-08" db="UniProtKB">
        <authorList>
            <consortium name="EnsemblPlants"/>
        </authorList>
    </citation>
    <scope>IDENTIFICATION</scope>
    <source>
        <strain evidence="4">cv. Bd21</strain>
    </source>
</reference>
<dbReference type="OrthoDB" id="583516at2759"/>
<sequence>MENVKVVDLNTAFSKIVDEQSPGSEPSKRFKYKLKPCCESSDADGFCGEWGEDEHVRLFTLCKDPSKHFYWDDVHPTQAGWKAVMDQIKVRSSSSSTSSGCCVVC</sequence>
<evidence type="ECO:0000313" key="3">
    <source>
        <dbReference type="EMBL" id="PNT63019.1"/>
    </source>
</evidence>
<dbReference type="EMBL" id="CM000883">
    <property type="protein sequence ID" value="PNT63019.1"/>
    <property type="molecule type" value="Genomic_DNA"/>
</dbReference>
<keyword evidence="2" id="KW-0443">Lipid metabolism</keyword>
<organism evidence="3">
    <name type="scientific">Brachypodium distachyon</name>
    <name type="common">Purple false brome</name>
    <name type="synonym">Trachynia distachya</name>
    <dbReference type="NCBI Taxonomy" id="15368"/>
    <lineage>
        <taxon>Eukaryota</taxon>
        <taxon>Viridiplantae</taxon>
        <taxon>Streptophyta</taxon>
        <taxon>Embryophyta</taxon>
        <taxon>Tracheophyta</taxon>
        <taxon>Spermatophyta</taxon>
        <taxon>Magnoliopsida</taxon>
        <taxon>Liliopsida</taxon>
        <taxon>Poales</taxon>
        <taxon>Poaceae</taxon>
        <taxon>BOP clade</taxon>
        <taxon>Pooideae</taxon>
        <taxon>Stipodae</taxon>
        <taxon>Brachypodieae</taxon>
        <taxon>Brachypodium</taxon>
    </lineage>
</organism>
<name>A0A2K2CLX3_BRADI</name>
<dbReference type="STRING" id="15368.A0A2K2CLX3"/>
<evidence type="ECO:0000313" key="5">
    <source>
        <dbReference type="Proteomes" id="UP000008810"/>
    </source>
</evidence>
<reference evidence="3 4" key="1">
    <citation type="journal article" date="2010" name="Nature">
        <title>Genome sequencing and analysis of the model grass Brachypodium distachyon.</title>
        <authorList>
            <consortium name="International Brachypodium Initiative"/>
        </authorList>
    </citation>
    <scope>NUCLEOTIDE SEQUENCE [LARGE SCALE GENOMIC DNA]</scope>
    <source>
        <strain evidence="3">Bd21</strain>
        <strain evidence="4">cv. Bd21</strain>
    </source>
</reference>
<dbReference type="PANTHER" id="PTHR46020">
    <property type="entry name" value="OSJNBB0059K02.9 PROTEIN"/>
    <property type="match status" value="1"/>
</dbReference>
<dbReference type="Proteomes" id="UP000008810">
    <property type="component" value="Chromosome 4"/>
</dbReference>
<dbReference type="AlphaFoldDB" id="A0A2K2CLX3"/>
<dbReference type="PANTHER" id="PTHR46020:SF4">
    <property type="entry name" value="OS04G0650200 PROTEIN"/>
    <property type="match status" value="1"/>
</dbReference>
<reference evidence="3" key="2">
    <citation type="submission" date="2017-06" db="EMBL/GenBank/DDBJ databases">
        <title>WGS assembly of Brachypodium distachyon.</title>
        <authorList>
            <consortium name="The International Brachypodium Initiative"/>
            <person name="Lucas S."/>
            <person name="Harmon-Smith M."/>
            <person name="Lail K."/>
            <person name="Tice H."/>
            <person name="Grimwood J."/>
            <person name="Bruce D."/>
            <person name="Barry K."/>
            <person name="Shu S."/>
            <person name="Lindquist E."/>
            <person name="Wang M."/>
            <person name="Pitluck S."/>
            <person name="Vogel J.P."/>
            <person name="Garvin D.F."/>
            <person name="Mockler T.C."/>
            <person name="Schmutz J."/>
            <person name="Rokhsar D."/>
            <person name="Bevan M.W."/>
        </authorList>
    </citation>
    <scope>NUCLEOTIDE SEQUENCE</scope>
    <source>
        <strain evidence="3">Bd21</strain>
    </source>
</reference>
<evidence type="ECO:0000313" key="4">
    <source>
        <dbReference type="EnsemblPlants" id="PNT63019"/>
    </source>
</evidence>
<dbReference type="InterPro" id="IPR036514">
    <property type="entry name" value="SGNH_hydro_sf"/>
</dbReference>
<protein>
    <submittedName>
        <fullName evidence="3 4">Uncharacterized protein</fullName>
    </submittedName>
</protein>
<evidence type="ECO:0000256" key="1">
    <source>
        <dbReference type="ARBA" id="ARBA00022801"/>
    </source>
</evidence>
<dbReference type="GO" id="GO:0006629">
    <property type="term" value="P:lipid metabolic process"/>
    <property type="evidence" value="ECO:0007669"/>
    <property type="project" value="UniProtKB-KW"/>
</dbReference>
<accession>A0A2K2CLX3</accession>
<dbReference type="ExpressionAtlas" id="A0A2K2CLX3">
    <property type="expression patterns" value="baseline"/>
</dbReference>
<keyword evidence="1" id="KW-0378">Hydrolase</keyword>
<dbReference type="Gramene" id="PNT63019">
    <property type="protein sequence ID" value="PNT63019"/>
    <property type="gene ID" value="BRADI_4g10433v3"/>
</dbReference>
<gene>
    <name evidence="4" type="primary">LOC112268775</name>
    <name evidence="3" type="ORF">BRADI_4g10433v3</name>
</gene>
<dbReference type="EnsemblPlants" id="PNT63019">
    <property type="protein sequence ID" value="PNT63019"/>
    <property type="gene ID" value="BRADI_4g10433v3"/>
</dbReference>
<evidence type="ECO:0000256" key="2">
    <source>
        <dbReference type="ARBA" id="ARBA00023098"/>
    </source>
</evidence>
<dbReference type="GeneID" id="112268775"/>
<dbReference type="RefSeq" id="XP_024310652.1">
    <property type="nucleotide sequence ID" value="XM_024454884.1"/>
</dbReference>
<keyword evidence="5" id="KW-1185">Reference proteome</keyword>